<sequence>MQDDRLTLESRLSSGLADEFFSSLSAGELLFYAAEALALGLPDVAARWSPDPLVKAAAFLRMGQPQEALEALRDVENARVAVLRARAAWQLQHPEALPLAETARRLARQEGDAGAIIASAALLGELHLTEPRVALRTLAEGLKVAEVIGAEADAYLLAVLAHAQNRAGGTDKAQKTARKALARSPDRSPARAVALLALNRPADAREVAAAGKLGGLWLIPFTPALRQ</sequence>
<comment type="caution">
    <text evidence="1">The sequence shown here is derived from an EMBL/GenBank/DDBJ whole genome shotgun (WGS) entry which is preliminary data.</text>
</comment>
<protein>
    <recommendedName>
        <fullName evidence="3">Tetratricopeptide repeat protein</fullName>
    </recommendedName>
</protein>
<dbReference type="InterPro" id="IPR011990">
    <property type="entry name" value="TPR-like_helical_dom_sf"/>
</dbReference>
<gene>
    <name evidence="1" type="ORF">ACFOPQ_02880</name>
</gene>
<dbReference type="Proteomes" id="UP001595748">
    <property type="component" value="Unassembled WGS sequence"/>
</dbReference>
<evidence type="ECO:0008006" key="3">
    <source>
        <dbReference type="Google" id="ProtNLM"/>
    </source>
</evidence>
<dbReference type="SUPFAM" id="SSF48452">
    <property type="entry name" value="TPR-like"/>
    <property type="match status" value="1"/>
</dbReference>
<organism evidence="1 2">
    <name type="scientific">Deinococcus antarcticus</name>
    <dbReference type="NCBI Taxonomy" id="1298767"/>
    <lineage>
        <taxon>Bacteria</taxon>
        <taxon>Thermotogati</taxon>
        <taxon>Deinococcota</taxon>
        <taxon>Deinococci</taxon>
        <taxon>Deinococcales</taxon>
        <taxon>Deinococcaceae</taxon>
        <taxon>Deinococcus</taxon>
    </lineage>
</organism>
<name>A0ABV8A5D8_9DEIO</name>
<accession>A0ABV8A5D8</accession>
<dbReference type="EMBL" id="JBHRZF010000026">
    <property type="protein sequence ID" value="MFC3859707.1"/>
    <property type="molecule type" value="Genomic_DNA"/>
</dbReference>
<dbReference type="RefSeq" id="WP_380075867.1">
    <property type="nucleotide sequence ID" value="NZ_JBHRZF010000026.1"/>
</dbReference>
<reference evidence="2" key="1">
    <citation type="journal article" date="2019" name="Int. J. Syst. Evol. Microbiol.">
        <title>The Global Catalogue of Microorganisms (GCM) 10K type strain sequencing project: providing services to taxonomists for standard genome sequencing and annotation.</title>
        <authorList>
            <consortium name="The Broad Institute Genomics Platform"/>
            <consortium name="The Broad Institute Genome Sequencing Center for Infectious Disease"/>
            <person name="Wu L."/>
            <person name="Ma J."/>
        </authorList>
    </citation>
    <scope>NUCLEOTIDE SEQUENCE [LARGE SCALE GENOMIC DNA]</scope>
    <source>
        <strain evidence="2">CCTCC AB 2013263</strain>
    </source>
</reference>
<keyword evidence="2" id="KW-1185">Reference proteome</keyword>
<evidence type="ECO:0000313" key="2">
    <source>
        <dbReference type="Proteomes" id="UP001595748"/>
    </source>
</evidence>
<proteinExistence type="predicted"/>
<evidence type="ECO:0000313" key="1">
    <source>
        <dbReference type="EMBL" id="MFC3859707.1"/>
    </source>
</evidence>